<dbReference type="PANTHER" id="PTHR42756:SF1">
    <property type="entry name" value="TRANSCRIPTIONAL REPRESSOR OF EMRAB OPERON"/>
    <property type="match status" value="1"/>
</dbReference>
<dbReference type="Proteomes" id="UP000659904">
    <property type="component" value="Unassembled WGS sequence"/>
</dbReference>
<proteinExistence type="predicted"/>
<gene>
    <name evidence="5" type="ORF">Cci01nite_21270</name>
</gene>
<evidence type="ECO:0000256" key="3">
    <source>
        <dbReference type="ARBA" id="ARBA00023163"/>
    </source>
</evidence>
<evidence type="ECO:0000256" key="1">
    <source>
        <dbReference type="ARBA" id="ARBA00023015"/>
    </source>
</evidence>
<keyword evidence="3" id="KW-0804">Transcription</keyword>
<dbReference type="Pfam" id="PF01047">
    <property type="entry name" value="MarR"/>
    <property type="match status" value="1"/>
</dbReference>
<accession>A0A8J3NYG4</accession>
<keyword evidence="1" id="KW-0805">Transcription regulation</keyword>
<organism evidence="5 6">
    <name type="scientific">Catellatospora citrea</name>
    <dbReference type="NCBI Taxonomy" id="53366"/>
    <lineage>
        <taxon>Bacteria</taxon>
        <taxon>Bacillati</taxon>
        <taxon>Actinomycetota</taxon>
        <taxon>Actinomycetes</taxon>
        <taxon>Micromonosporales</taxon>
        <taxon>Micromonosporaceae</taxon>
        <taxon>Catellatospora</taxon>
    </lineage>
</organism>
<feature type="domain" description="HTH marR-type" evidence="4">
    <location>
        <begin position="17"/>
        <end position="149"/>
    </location>
</feature>
<dbReference type="EMBL" id="BONH01000007">
    <property type="protein sequence ID" value="GIF97033.1"/>
    <property type="molecule type" value="Genomic_DNA"/>
</dbReference>
<dbReference type="PROSITE" id="PS50995">
    <property type="entry name" value="HTH_MARR_2"/>
    <property type="match status" value="1"/>
</dbReference>
<dbReference type="Gene3D" id="1.10.10.10">
    <property type="entry name" value="Winged helix-like DNA-binding domain superfamily/Winged helix DNA-binding domain"/>
    <property type="match status" value="1"/>
</dbReference>
<dbReference type="PRINTS" id="PR00598">
    <property type="entry name" value="HTHMARR"/>
</dbReference>
<dbReference type="PANTHER" id="PTHR42756">
    <property type="entry name" value="TRANSCRIPTIONAL REGULATOR, MARR"/>
    <property type="match status" value="1"/>
</dbReference>
<dbReference type="AlphaFoldDB" id="A0A8J3NYG4"/>
<dbReference type="SMART" id="SM00347">
    <property type="entry name" value="HTH_MARR"/>
    <property type="match status" value="1"/>
</dbReference>
<dbReference type="RefSeq" id="WP_120321187.1">
    <property type="nucleotide sequence ID" value="NZ_BONH01000007.1"/>
</dbReference>
<comment type="caution">
    <text evidence="5">The sequence shown here is derived from an EMBL/GenBank/DDBJ whole genome shotgun (WGS) entry which is preliminary data.</text>
</comment>
<evidence type="ECO:0000259" key="4">
    <source>
        <dbReference type="PROSITE" id="PS50995"/>
    </source>
</evidence>
<keyword evidence="2" id="KW-0238">DNA-binding</keyword>
<sequence>MSADANASTQPVDRQRGVNFGWSLGMVLRRWQEYVEEALRDLPHGSRGYHILAVVVHEDVPTQGALATRLVIDRSVLTYVIDDLESAGLIERQLDPRDRRARRIVATERGRQVLADAEKRVAHVEDQVLRGLPEQQRATFRDAAETAAEAIAGMSPETDPCLAVSSVLEQPPARGRSRTR</sequence>
<reference evidence="5 6" key="1">
    <citation type="submission" date="2021-01" db="EMBL/GenBank/DDBJ databases">
        <title>Whole genome shotgun sequence of Catellatospora citrea NBRC 14495.</title>
        <authorList>
            <person name="Komaki H."/>
            <person name="Tamura T."/>
        </authorList>
    </citation>
    <scope>NUCLEOTIDE SEQUENCE [LARGE SCALE GENOMIC DNA]</scope>
    <source>
        <strain evidence="5 6">NBRC 14495</strain>
    </source>
</reference>
<name>A0A8J3NYG4_9ACTN</name>
<protein>
    <recommendedName>
        <fullName evidence="4">HTH marR-type domain-containing protein</fullName>
    </recommendedName>
</protein>
<evidence type="ECO:0000256" key="2">
    <source>
        <dbReference type="ARBA" id="ARBA00023125"/>
    </source>
</evidence>
<dbReference type="InterPro" id="IPR036390">
    <property type="entry name" value="WH_DNA-bd_sf"/>
</dbReference>
<dbReference type="GO" id="GO:0003677">
    <property type="term" value="F:DNA binding"/>
    <property type="evidence" value="ECO:0007669"/>
    <property type="project" value="UniProtKB-KW"/>
</dbReference>
<dbReference type="InterPro" id="IPR036388">
    <property type="entry name" value="WH-like_DNA-bd_sf"/>
</dbReference>
<dbReference type="InterPro" id="IPR000835">
    <property type="entry name" value="HTH_MarR-typ"/>
</dbReference>
<keyword evidence="6" id="KW-1185">Reference proteome</keyword>
<evidence type="ECO:0000313" key="6">
    <source>
        <dbReference type="Proteomes" id="UP000659904"/>
    </source>
</evidence>
<evidence type="ECO:0000313" key="5">
    <source>
        <dbReference type="EMBL" id="GIF97033.1"/>
    </source>
</evidence>
<dbReference type="GO" id="GO:0003700">
    <property type="term" value="F:DNA-binding transcription factor activity"/>
    <property type="evidence" value="ECO:0007669"/>
    <property type="project" value="InterPro"/>
</dbReference>
<dbReference type="SUPFAM" id="SSF46785">
    <property type="entry name" value="Winged helix' DNA-binding domain"/>
    <property type="match status" value="1"/>
</dbReference>